<dbReference type="InterPro" id="IPR010620">
    <property type="entry name" value="SBBP_repeat"/>
</dbReference>
<dbReference type="PANTHER" id="PTHR35580">
    <property type="entry name" value="CELL SURFACE GLYCOPROTEIN (S-LAYER PROTEIN)-LIKE PROTEIN"/>
    <property type="match status" value="1"/>
</dbReference>
<accession>A0A495V4W3</accession>
<dbReference type="Pfam" id="PF18998">
    <property type="entry name" value="Flg_new_2"/>
    <property type="match status" value="1"/>
</dbReference>
<dbReference type="RefSeq" id="WP_120796892.1">
    <property type="nucleotide sequence ID" value="NZ_RBXL01000001.1"/>
</dbReference>
<sequence length="1183" mass="122473">MQGSPNQPQPGRRWPVLPALILGLLVGGAALDSAAHAPPSVVPGSLPSLQDVEGLPSAPARSTDPADALAPASAEPPGAALADPVATARIKQDFGRLPMHFEPNVGQSAEEVRYLARGAGYSLFLTDTEAVLVLQPGRATALADHAGDQPPDVKASYPSSGTGAEPPVEHPHPDSNRPPWPHRGFEPGRAVGASGAGRLHPEHANRTDAQGQGDPPGVTPVRMRLEGATRNPAPRITGLERRPGISNYYLGKDPAKWHSGVPHYAKVQYDQVYPGIDLVFYGNPRELEYDLVVAPGADPSQIRLAFEGADALRIDAEGNLVLAVAGGEILHRAPRIYQRVDGRERAVAGHYVLLEGDPADGAAGTDVVGMADAGTVSAVGFVLAAYDPAEPLVIDPVVVYSTYLGGSSFELGYGIAVDGASNAYVTGTTYSTDFPVVNARYTELRGEQDAFVTKLDAGGQGPVYSTYLGGSQIDNGYGIAVDSVGNAYVTGATRSADFPTVNARYPLLSHVEDAFVTKLDAEGQGPVYSTYLGGSLFDWGTGIAVDGASNAYVTGTTYATDFPVVNARYPGLRGEGDAFVTKLDAGGQGPVYSTYLGGSRADAGNGIAVDSVGNAYVTGWTGSADFPTVNACYSHLRGYADAFVTKLDAEGQGPVYSTYLGGSLMDLGGGIAVDGASNAYVTGQTYSADFPVFNALYPLLSGAADAFVTKLDAGGQGPVYSTYLGGTDRWLYGDRQGERGEGIAVDSAGNAYVTGVTYSVDFPAVNACYSQLRGYADAFVTKLDAGGQGPVYSTYLGGSEGEQISGESGYGIAVDGAGNAYVTGRTKAGDFPTDNARYPQLSGRDDAFVTKIDSSDIVNLTVTRTGNGTVNSTPSGIACGWDCAKAYPAGTRVILTATAAAGSRFAGWGNACTGTAATCTLVLSSSTRVTVTFNPPTLSRAFSVGLYRPDSSTFFLLYAHSGGPANVTFRFGPAGRGWLPLTGDWNGDGRTTVGLYNPAAGTFYLRNTHGGGVADATFAFGSGGHGWLPLTGDWDGDGRTTVGLYNPSTGTFYLRNANAGGPANVTFGFGPAGRGWLPLTGDWDGDGRTTVGLYDPSAGTFYLRNANAGGSADMAFAFGPRGRGWLPLTGDWDGDGPTTVGLYNPSTGTFYLRNANAGGSANVTFGFGPAGAGWTPLTGDWVR</sequence>
<organism evidence="4 5">
    <name type="scientific">Thiocapsa rosea</name>
    <dbReference type="NCBI Taxonomy" id="69360"/>
    <lineage>
        <taxon>Bacteria</taxon>
        <taxon>Pseudomonadati</taxon>
        <taxon>Pseudomonadota</taxon>
        <taxon>Gammaproteobacteria</taxon>
        <taxon>Chromatiales</taxon>
        <taxon>Chromatiaceae</taxon>
        <taxon>Thiocapsa</taxon>
    </lineage>
</organism>
<dbReference type="InterPro" id="IPR011042">
    <property type="entry name" value="6-blade_b-propeller_TolB-like"/>
</dbReference>
<dbReference type="AlphaFoldDB" id="A0A495V4W3"/>
<evidence type="ECO:0000259" key="2">
    <source>
        <dbReference type="Pfam" id="PF18998"/>
    </source>
</evidence>
<dbReference type="Gene3D" id="2.120.10.30">
    <property type="entry name" value="TolB, C-terminal domain"/>
    <property type="match status" value="1"/>
</dbReference>
<reference evidence="4 5" key="1">
    <citation type="submission" date="2018-10" db="EMBL/GenBank/DDBJ databases">
        <title>Genomic Encyclopedia of Archaeal and Bacterial Type Strains, Phase II (KMG-II): from individual species to whole genera.</title>
        <authorList>
            <person name="Goeker M."/>
        </authorList>
    </citation>
    <scope>NUCLEOTIDE SEQUENCE [LARGE SCALE GENOMIC DNA]</scope>
    <source>
        <strain evidence="4 5">DSM 235</strain>
    </source>
</reference>
<dbReference type="Pfam" id="PF25778">
    <property type="entry name" value="DUF7948"/>
    <property type="match status" value="1"/>
</dbReference>
<name>A0A495V4W3_9GAMM</name>
<dbReference type="PANTHER" id="PTHR35580:SF1">
    <property type="entry name" value="PHYTASE-LIKE DOMAIN-CONTAINING PROTEIN"/>
    <property type="match status" value="1"/>
</dbReference>
<gene>
    <name evidence="4" type="ORF">BDD21_1834</name>
</gene>
<feature type="domain" description="DUF7948" evidence="3">
    <location>
        <begin position="212"/>
        <end position="397"/>
    </location>
</feature>
<dbReference type="InterPro" id="IPR052918">
    <property type="entry name" value="Motility_Chemotaxis_Reg"/>
</dbReference>
<evidence type="ECO:0000256" key="1">
    <source>
        <dbReference type="SAM" id="MobiDB-lite"/>
    </source>
</evidence>
<dbReference type="EMBL" id="RBXL01000001">
    <property type="protein sequence ID" value="RKT44452.1"/>
    <property type="molecule type" value="Genomic_DNA"/>
</dbReference>
<protein>
    <submittedName>
        <fullName evidence="4">Beta-propeller repeat-containing protein</fullName>
    </submittedName>
</protein>
<dbReference type="Proteomes" id="UP000274556">
    <property type="component" value="Unassembled WGS sequence"/>
</dbReference>
<dbReference type="Pfam" id="PF06739">
    <property type="entry name" value="SBBP"/>
    <property type="match status" value="7"/>
</dbReference>
<proteinExistence type="predicted"/>
<dbReference type="SUPFAM" id="SSF69318">
    <property type="entry name" value="Integrin alpha N-terminal domain"/>
    <property type="match status" value="1"/>
</dbReference>
<evidence type="ECO:0000313" key="4">
    <source>
        <dbReference type="EMBL" id="RKT44452.1"/>
    </source>
</evidence>
<evidence type="ECO:0000259" key="3">
    <source>
        <dbReference type="Pfam" id="PF25778"/>
    </source>
</evidence>
<comment type="caution">
    <text evidence="4">The sequence shown here is derived from an EMBL/GenBank/DDBJ whole genome shotgun (WGS) entry which is preliminary data.</text>
</comment>
<evidence type="ECO:0000313" key="5">
    <source>
        <dbReference type="Proteomes" id="UP000274556"/>
    </source>
</evidence>
<dbReference type="SUPFAM" id="SSF63829">
    <property type="entry name" value="Calcium-dependent phosphotriesterase"/>
    <property type="match status" value="1"/>
</dbReference>
<dbReference type="InterPro" id="IPR057708">
    <property type="entry name" value="DUF7948"/>
</dbReference>
<feature type="region of interest" description="Disordered" evidence="1">
    <location>
        <begin position="45"/>
        <end position="81"/>
    </location>
</feature>
<dbReference type="InterPro" id="IPR028994">
    <property type="entry name" value="Integrin_alpha_N"/>
</dbReference>
<keyword evidence="5" id="KW-1185">Reference proteome</keyword>
<feature type="domain" description="Bacterial repeat" evidence="2">
    <location>
        <begin position="859"/>
        <end position="934"/>
    </location>
</feature>
<dbReference type="OrthoDB" id="9813836at2"/>
<feature type="region of interest" description="Disordered" evidence="1">
    <location>
        <begin position="142"/>
        <end position="221"/>
    </location>
</feature>
<dbReference type="InterPro" id="IPR044060">
    <property type="entry name" value="Bacterial_rp_domain"/>
</dbReference>